<protein>
    <recommendedName>
        <fullName evidence="2">Nucleotide modification associated domain-containing protein</fullName>
    </recommendedName>
</protein>
<sequence>MITYREFTSFINDELVRVGTLFTEKQQQYSAGADPLSNFRTGAMLEHHDDSYDMMYDVAKGYLNKHIAFLYDHGIADKTEESLRDMVVYGLIMLYMVKKHKEWLAQVKE</sequence>
<evidence type="ECO:0000313" key="1">
    <source>
        <dbReference type="EMBL" id="DAD87365.1"/>
    </source>
</evidence>
<dbReference type="EMBL" id="BK015019">
    <property type="protein sequence ID" value="DAD87365.1"/>
    <property type="molecule type" value="Genomic_DNA"/>
</dbReference>
<reference evidence="1" key="1">
    <citation type="journal article" date="2021" name="Proc. Natl. Acad. Sci. U.S.A.">
        <title>A Catalog of Tens of Thousands of Viruses from Human Metagenomes Reveals Hidden Associations with Chronic Diseases.</title>
        <authorList>
            <person name="Tisza M.J."/>
            <person name="Buck C.B."/>
        </authorList>
    </citation>
    <scope>NUCLEOTIDE SEQUENCE</scope>
    <source>
        <strain evidence="1">CtCop38</strain>
    </source>
</reference>
<evidence type="ECO:0008006" key="2">
    <source>
        <dbReference type="Google" id="ProtNLM"/>
    </source>
</evidence>
<organism evidence="1">
    <name type="scientific">Myoviridae sp. ctCop38</name>
    <dbReference type="NCBI Taxonomy" id="2826632"/>
    <lineage>
        <taxon>Viruses</taxon>
        <taxon>Duplodnaviria</taxon>
        <taxon>Heunggongvirae</taxon>
        <taxon>Uroviricota</taxon>
        <taxon>Caudoviricetes</taxon>
    </lineage>
</organism>
<accession>A0A8S5MY84</accession>
<proteinExistence type="predicted"/>
<name>A0A8S5MY84_9CAUD</name>